<sequence>MNKYTNIEPGKRVRSTTTLVAAPLYCVEPPEQTDSPWSHTPTRAGDDTNSKPLTRDTYKAVTWQRRRSSKRETRLVEEEASGAGTHAHAPSWRRSVIRSTFRSREKNRLFLFVCHLIHKLNHGG</sequence>
<reference evidence="2" key="1">
    <citation type="submission" date="2021-01" db="EMBL/GenBank/DDBJ databases">
        <authorList>
            <consortium name="Genoscope - CEA"/>
            <person name="William W."/>
        </authorList>
    </citation>
    <scope>NUCLEOTIDE SEQUENCE</scope>
</reference>
<feature type="compositionally biased region" description="Basic and acidic residues" evidence="1">
    <location>
        <begin position="44"/>
        <end position="58"/>
    </location>
</feature>
<dbReference type="AlphaFoldDB" id="A0A816J4H3"/>
<organism evidence="2">
    <name type="scientific">Brassica napus</name>
    <name type="common">Rape</name>
    <dbReference type="NCBI Taxonomy" id="3708"/>
    <lineage>
        <taxon>Eukaryota</taxon>
        <taxon>Viridiplantae</taxon>
        <taxon>Streptophyta</taxon>
        <taxon>Embryophyta</taxon>
        <taxon>Tracheophyta</taxon>
        <taxon>Spermatophyta</taxon>
        <taxon>Magnoliopsida</taxon>
        <taxon>eudicotyledons</taxon>
        <taxon>Gunneridae</taxon>
        <taxon>Pentapetalae</taxon>
        <taxon>rosids</taxon>
        <taxon>malvids</taxon>
        <taxon>Brassicales</taxon>
        <taxon>Brassicaceae</taxon>
        <taxon>Brassiceae</taxon>
        <taxon>Brassica</taxon>
    </lineage>
</organism>
<feature type="compositionally biased region" description="Polar residues" evidence="1">
    <location>
        <begin position="32"/>
        <end position="41"/>
    </location>
</feature>
<dbReference type="EMBL" id="HG994373">
    <property type="protein sequence ID" value="CAF1778915.1"/>
    <property type="molecule type" value="Genomic_DNA"/>
</dbReference>
<dbReference type="Proteomes" id="UP001295469">
    <property type="component" value="Chromosome C09"/>
</dbReference>
<gene>
    <name evidence="2" type="ORF">DARMORV10_C09P57410.1</name>
</gene>
<proteinExistence type="predicted"/>
<feature type="region of interest" description="Disordered" evidence="1">
    <location>
        <begin position="28"/>
        <end position="95"/>
    </location>
</feature>
<accession>A0A816J4H3</accession>
<evidence type="ECO:0000256" key="1">
    <source>
        <dbReference type="SAM" id="MobiDB-lite"/>
    </source>
</evidence>
<protein>
    <submittedName>
        <fullName evidence="2">(rape) hypothetical protein</fullName>
    </submittedName>
</protein>
<evidence type="ECO:0000313" key="2">
    <source>
        <dbReference type="EMBL" id="CAF1778915.1"/>
    </source>
</evidence>
<name>A0A816J4H3_BRANA</name>